<proteinExistence type="predicted"/>
<protein>
    <submittedName>
        <fullName evidence="2">BTB domain-containing protein</fullName>
    </submittedName>
</protein>
<evidence type="ECO:0000313" key="2">
    <source>
        <dbReference type="WBParaSite" id="PS1159_v2.g9489.t1"/>
    </source>
</evidence>
<accession>A0AC35GWK3</accession>
<evidence type="ECO:0000313" key="1">
    <source>
        <dbReference type="Proteomes" id="UP000887580"/>
    </source>
</evidence>
<dbReference type="Proteomes" id="UP000887580">
    <property type="component" value="Unplaced"/>
</dbReference>
<sequence length="426" mass="49540">MDCFADDREAFKEYEKYFKSTYLSDVTLIVGGKKFPAHRLILARGSDVFERMLSHKWDGNKKEIELNEDSQCVDHFETFLKFFYFNHAIFNDTNALPLLILADKYNFKGLQKVCIQYAISYVLKEASLKDIFNVWFDYSSTACHSILIRECVRIIAVNMTKIITSEEWGDDWMALDRDQLTEILKSNDLIIPNEYVLYQAIQKWINAPASPERKGSTLTATLIQILPWIRFPYMKAEELSELEGTPLAQTHVKLFMPFTHTAFKYISLPLSLRTTSDFTPSQFLLRSYTDLSWDNRIVITNEQLYERGVDHSFKISTRASTVDPQTWNWTLKFTIASTVPNSHDQLKLNLASDDIDHSRSVEYLISVVGERKILRQVWGMKNFTKTRYHTDLDLQSKINVNELFSENSPLLVHGCLHLQLNLRPIL</sequence>
<organism evidence="1 2">
    <name type="scientific">Panagrolaimus sp. PS1159</name>
    <dbReference type="NCBI Taxonomy" id="55785"/>
    <lineage>
        <taxon>Eukaryota</taxon>
        <taxon>Metazoa</taxon>
        <taxon>Ecdysozoa</taxon>
        <taxon>Nematoda</taxon>
        <taxon>Chromadorea</taxon>
        <taxon>Rhabditida</taxon>
        <taxon>Tylenchina</taxon>
        <taxon>Panagrolaimomorpha</taxon>
        <taxon>Panagrolaimoidea</taxon>
        <taxon>Panagrolaimidae</taxon>
        <taxon>Panagrolaimus</taxon>
    </lineage>
</organism>
<dbReference type="WBParaSite" id="PS1159_v2.g9489.t1">
    <property type="protein sequence ID" value="PS1159_v2.g9489.t1"/>
    <property type="gene ID" value="PS1159_v2.g9489"/>
</dbReference>
<name>A0AC35GWK3_9BILA</name>
<reference evidence="2" key="1">
    <citation type="submission" date="2022-11" db="UniProtKB">
        <authorList>
            <consortium name="WormBaseParasite"/>
        </authorList>
    </citation>
    <scope>IDENTIFICATION</scope>
</reference>